<name>A0A9P6ZH41_9AGAM</name>
<proteinExistence type="predicted"/>
<feature type="non-terminal residue" evidence="1">
    <location>
        <position position="156"/>
    </location>
</feature>
<accession>A0A9P6ZH41</accession>
<evidence type="ECO:0000313" key="2">
    <source>
        <dbReference type="Proteomes" id="UP000714275"/>
    </source>
</evidence>
<keyword evidence="2" id="KW-1185">Reference proteome</keyword>
<dbReference type="AlphaFoldDB" id="A0A9P6ZH41"/>
<dbReference type="Proteomes" id="UP000714275">
    <property type="component" value="Unassembled WGS sequence"/>
</dbReference>
<comment type="caution">
    <text evidence="1">The sequence shown here is derived from an EMBL/GenBank/DDBJ whole genome shotgun (WGS) entry which is preliminary data.</text>
</comment>
<dbReference type="OrthoDB" id="2669721at2759"/>
<sequence>TADGPGMAFLTGLVGHHGRFACRLYCGLPGRHKPGAPTYYPALRQPEGTDHLDHPDFFIDQLPLPGSFDYERNLERVIRCSTMAEYELARLETGITKPSIFCGFDTDRILLVPLCFGSDIMHIAAINTGDLLLPLWRGTFRAKTTDDKSAWAWAVL</sequence>
<dbReference type="EMBL" id="JABBWD010000101">
    <property type="protein sequence ID" value="KAG1765997.1"/>
    <property type="molecule type" value="Genomic_DNA"/>
</dbReference>
<gene>
    <name evidence="1" type="ORF">EV702DRAFT_927039</name>
</gene>
<organism evidence="1 2">
    <name type="scientific">Suillus placidus</name>
    <dbReference type="NCBI Taxonomy" id="48579"/>
    <lineage>
        <taxon>Eukaryota</taxon>
        <taxon>Fungi</taxon>
        <taxon>Dikarya</taxon>
        <taxon>Basidiomycota</taxon>
        <taxon>Agaricomycotina</taxon>
        <taxon>Agaricomycetes</taxon>
        <taxon>Agaricomycetidae</taxon>
        <taxon>Boletales</taxon>
        <taxon>Suillineae</taxon>
        <taxon>Suillaceae</taxon>
        <taxon>Suillus</taxon>
    </lineage>
</organism>
<feature type="non-terminal residue" evidence="1">
    <location>
        <position position="1"/>
    </location>
</feature>
<reference evidence="1" key="1">
    <citation type="journal article" date="2020" name="New Phytol.">
        <title>Comparative genomics reveals dynamic genome evolution in host specialist ectomycorrhizal fungi.</title>
        <authorList>
            <person name="Lofgren L.A."/>
            <person name="Nguyen N.H."/>
            <person name="Vilgalys R."/>
            <person name="Ruytinx J."/>
            <person name="Liao H.L."/>
            <person name="Branco S."/>
            <person name="Kuo A."/>
            <person name="LaButti K."/>
            <person name="Lipzen A."/>
            <person name="Andreopoulos W."/>
            <person name="Pangilinan J."/>
            <person name="Riley R."/>
            <person name="Hundley H."/>
            <person name="Na H."/>
            <person name="Barry K."/>
            <person name="Grigoriev I.V."/>
            <person name="Stajich J.E."/>
            <person name="Kennedy P.G."/>
        </authorList>
    </citation>
    <scope>NUCLEOTIDE SEQUENCE</scope>
    <source>
        <strain evidence="1">DOB743</strain>
    </source>
</reference>
<protein>
    <submittedName>
        <fullName evidence="1">Uncharacterized protein</fullName>
    </submittedName>
</protein>
<evidence type="ECO:0000313" key="1">
    <source>
        <dbReference type="EMBL" id="KAG1765997.1"/>
    </source>
</evidence>